<protein>
    <submittedName>
        <fullName evidence="2">Uncharacterized protein</fullName>
    </submittedName>
</protein>
<organism evidence="2">
    <name type="scientific">uncultured Thermomicrobiales bacterium</name>
    <dbReference type="NCBI Taxonomy" id="1645740"/>
    <lineage>
        <taxon>Bacteria</taxon>
        <taxon>Pseudomonadati</taxon>
        <taxon>Thermomicrobiota</taxon>
        <taxon>Thermomicrobia</taxon>
        <taxon>Thermomicrobiales</taxon>
        <taxon>environmental samples</taxon>
    </lineage>
</organism>
<dbReference type="EMBL" id="CADCWM010000187">
    <property type="protein sequence ID" value="CAA9547951.1"/>
    <property type="molecule type" value="Genomic_DNA"/>
</dbReference>
<feature type="compositionally biased region" description="Basic residues" evidence="1">
    <location>
        <begin position="64"/>
        <end position="80"/>
    </location>
</feature>
<accession>A0A6J4UE10</accession>
<feature type="region of interest" description="Disordered" evidence="1">
    <location>
        <begin position="59"/>
        <end position="80"/>
    </location>
</feature>
<name>A0A6J4UE10_9BACT</name>
<feature type="non-terminal residue" evidence="2">
    <location>
        <position position="80"/>
    </location>
</feature>
<proteinExistence type="predicted"/>
<evidence type="ECO:0000313" key="2">
    <source>
        <dbReference type="EMBL" id="CAA9547951.1"/>
    </source>
</evidence>
<gene>
    <name evidence="2" type="ORF">AVDCRST_MAG88-551</name>
</gene>
<evidence type="ECO:0000256" key="1">
    <source>
        <dbReference type="SAM" id="MobiDB-lite"/>
    </source>
</evidence>
<reference evidence="2" key="1">
    <citation type="submission" date="2020-02" db="EMBL/GenBank/DDBJ databases">
        <authorList>
            <person name="Meier V. D."/>
        </authorList>
    </citation>
    <scope>NUCLEOTIDE SEQUENCE</scope>
    <source>
        <strain evidence="2">AVDCRST_MAG88</strain>
    </source>
</reference>
<feature type="non-terminal residue" evidence="2">
    <location>
        <position position="1"/>
    </location>
</feature>
<feature type="region of interest" description="Disordered" evidence="1">
    <location>
        <begin position="1"/>
        <end position="28"/>
    </location>
</feature>
<dbReference type="AlphaFoldDB" id="A0A6J4UE10"/>
<sequence>GAVESLRRAGARRTAWRRPAGVSTDDADVGATGRLRAAMVGLGVAQAVARVAAALGLAGSPRPGRSRLRRAAAGGRRRRV</sequence>